<reference evidence="6" key="1">
    <citation type="journal article" date="2021" name="Nat. Commun.">
        <title>Genomic analyses provide insights into spinach domestication and the genetic basis of agronomic traits.</title>
        <authorList>
            <person name="Cai X."/>
            <person name="Sun X."/>
            <person name="Xu C."/>
            <person name="Sun H."/>
            <person name="Wang X."/>
            <person name="Ge C."/>
            <person name="Zhang Z."/>
            <person name="Wang Q."/>
            <person name="Fei Z."/>
            <person name="Jiao C."/>
            <person name="Wang Q."/>
        </authorList>
    </citation>
    <scope>NUCLEOTIDE SEQUENCE [LARGE SCALE GENOMIC DNA]</scope>
    <source>
        <strain evidence="6">cv. Varoflay</strain>
    </source>
</reference>
<dbReference type="Proteomes" id="UP000813463">
    <property type="component" value="Chromosome 1"/>
</dbReference>
<dbReference type="PANTHER" id="PTHR22835">
    <property type="entry name" value="ZINC FINGER FYVE DOMAIN CONTAINING PROTEIN"/>
    <property type="match status" value="1"/>
</dbReference>
<dbReference type="Pfam" id="PF00657">
    <property type="entry name" value="Lipase_GDSL"/>
    <property type="match status" value="1"/>
</dbReference>
<evidence type="ECO:0000256" key="5">
    <source>
        <dbReference type="SAM" id="SignalP"/>
    </source>
</evidence>
<dbReference type="KEGG" id="soe:110792735"/>
<evidence type="ECO:0000313" key="7">
    <source>
        <dbReference type="RefSeq" id="XP_021853261.1"/>
    </source>
</evidence>
<sequence length="389" mass="42878">MSFGIINVIIFVFLVASNNLGVSLALPAGKTNHHVRHCVWNYPAIFNFGDSNSDTGGIAALYGPVPPPNGETFFGGSAGRLCDGRLFIDFLAESLGLPFLSPYLDSVGSNFSHGANFATAGSTIRPQNNTYLDIQFAEYSNFYQKSQIFSKQGGVFAGLLPKEEYFSRALYTFDIGQNDITTGYRLNLTSEDIKAYIPGVIDQFTEVVKGVYGKGGRVFWIHNTGPLGCLAYMLERLQPAPAQIDKLGCASPLNEVSQYYNSKLKEAVVQLRKDMPLATITFVDMYSLKLNLISEAKNFGFEEPLVACCGNGGKYNFNSTTKCGNTDTVNGKEILIAKSCPNPLKRVIWDGIHYSEAANKWIFDQISKNPSYLDPPISLSRVCRQRRNH</sequence>
<proteinExistence type="inferred from homology"/>
<gene>
    <name evidence="7" type="primary">LOC110792735</name>
</gene>
<dbReference type="InterPro" id="IPR036514">
    <property type="entry name" value="SGNH_hydro_sf"/>
</dbReference>
<dbReference type="InterPro" id="IPR001087">
    <property type="entry name" value="GDSL"/>
</dbReference>
<protein>
    <submittedName>
        <fullName evidence="7">GDSL esterase/lipase At3g26430-like</fullName>
    </submittedName>
</protein>
<keyword evidence="6" id="KW-1185">Reference proteome</keyword>
<dbReference type="InterPro" id="IPR035669">
    <property type="entry name" value="SGNH_plant_lipase-like"/>
</dbReference>
<accession>A0A9R0IQ59</accession>
<dbReference type="CDD" id="cd01837">
    <property type="entry name" value="SGNH_plant_lipase_like"/>
    <property type="match status" value="1"/>
</dbReference>
<dbReference type="AlphaFoldDB" id="A0A9R0IQ59"/>
<feature type="chain" id="PRO_5040155469" evidence="5">
    <location>
        <begin position="26"/>
        <end position="389"/>
    </location>
</feature>
<keyword evidence="2 5" id="KW-0732">Signal</keyword>
<feature type="signal peptide" evidence="5">
    <location>
        <begin position="1"/>
        <end position="25"/>
    </location>
</feature>
<reference evidence="7" key="2">
    <citation type="submission" date="2025-08" db="UniProtKB">
        <authorList>
            <consortium name="RefSeq"/>
        </authorList>
    </citation>
    <scope>IDENTIFICATION</scope>
    <source>
        <tissue evidence="7">Leaf</tissue>
    </source>
</reference>
<evidence type="ECO:0000256" key="2">
    <source>
        <dbReference type="ARBA" id="ARBA00022729"/>
    </source>
</evidence>
<evidence type="ECO:0000256" key="1">
    <source>
        <dbReference type="ARBA" id="ARBA00008668"/>
    </source>
</evidence>
<dbReference type="SUPFAM" id="SSF52266">
    <property type="entry name" value="SGNH hydrolase"/>
    <property type="match status" value="1"/>
</dbReference>
<dbReference type="GO" id="GO:0016788">
    <property type="term" value="F:hydrolase activity, acting on ester bonds"/>
    <property type="evidence" value="ECO:0007669"/>
    <property type="project" value="InterPro"/>
</dbReference>
<dbReference type="GeneID" id="110792735"/>
<dbReference type="RefSeq" id="XP_021853261.1">
    <property type="nucleotide sequence ID" value="XM_021997569.2"/>
</dbReference>
<dbReference type="Gene3D" id="3.40.50.1110">
    <property type="entry name" value="SGNH hydrolase"/>
    <property type="match status" value="1"/>
</dbReference>
<evidence type="ECO:0000313" key="6">
    <source>
        <dbReference type="Proteomes" id="UP000813463"/>
    </source>
</evidence>
<evidence type="ECO:0000256" key="4">
    <source>
        <dbReference type="ARBA" id="ARBA00023180"/>
    </source>
</evidence>
<evidence type="ECO:0000256" key="3">
    <source>
        <dbReference type="ARBA" id="ARBA00022801"/>
    </source>
</evidence>
<name>A0A9R0IQ59_SPIOL</name>
<keyword evidence="4" id="KW-0325">Glycoprotein</keyword>
<organism evidence="6 7">
    <name type="scientific">Spinacia oleracea</name>
    <name type="common">Spinach</name>
    <dbReference type="NCBI Taxonomy" id="3562"/>
    <lineage>
        <taxon>Eukaryota</taxon>
        <taxon>Viridiplantae</taxon>
        <taxon>Streptophyta</taxon>
        <taxon>Embryophyta</taxon>
        <taxon>Tracheophyta</taxon>
        <taxon>Spermatophyta</taxon>
        <taxon>Magnoliopsida</taxon>
        <taxon>eudicotyledons</taxon>
        <taxon>Gunneridae</taxon>
        <taxon>Pentapetalae</taxon>
        <taxon>Caryophyllales</taxon>
        <taxon>Chenopodiaceae</taxon>
        <taxon>Chenopodioideae</taxon>
        <taxon>Anserineae</taxon>
        <taxon>Spinacia</taxon>
    </lineage>
</organism>
<comment type="similarity">
    <text evidence="1">Belongs to the 'GDSL' lipolytic enzyme family.</text>
</comment>
<dbReference type="PANTHER" id="PTHR22835:SF117">
    <property type="entry name" value="GDSL-LIKE LIPASE_ACYLHYDROLASE"/>
    <property type="match status" value="1"/>
</dbReference>
<dbReference type="OrthoDB" id="1600564at2759"/>
<keyword evidence="3" id="KW-0378">Hydrolase</keyword>